<protein>
    <submittedName>
        <fullName evidence="1">Uncharacterized protein</fullName>
    </submittedName>
</protein>
<organism evidence="1 2">
    <name type="scientific">Streptomyces brevispora</name>
    <dbReference type="NCBI Taxonomy" id="887462"/>
    <lineage>
        <taxon>Bacteria</taxon>
        <taxon>Bacillati</taxon>
        <taxon>Actinomycetota</taxon>
        <taxon>Actinomycetes</taxon>
        <taxon>Kitasatosporales</taxon>
        <taxon>Streptomycetaceae</taxon>
        <taxon>Streptomyces</taxon>
    </lineage>
</organism>
<name>A0A561V3R2_9ACTN</name>
<dbReference type="AlphaFoldDB" id="A0A561V3R2"/>
<reference evidence="1 2" key="1">
    <citation type="submission" date="2019-06" db="EMBL/GenBank/DDBJ databases">
        <title>Sequencing the genomes of 1000 actinobacteria strains.</title>
        <authorList>
            <person name="Klenk H.-P."/>
        </authorList>
    </citation>
    <scope>NUCLEOTIDE SEQUENCE [LARGE SCALE GENOMIC DNA]</scope>
    <source>
        <strain evidence="1 2">DSM 42059</strain>
    </source>
</reference>
<comment type="caution">
    <text evidence="1">The sequence shown here is derived from an EMBL/GenBank/DDBJ whole genome shotgun (WGS) entry which is preliminary data.</text>
</comment>
<dbReference type="EMBL" id="VIWW01000001">
    <property type="protein sequence ID" value="TWG06242.1"/>
    <property type="molecule type" value="Genomic_DNA"/>
</dbReference>
<evidence type="ECO:0000313" key="2">
    <source>
        <dbReference type="Proteomes" id="UP000318186"/>
    </source>
</evidence>
<evidence type="ECO:0000313" key="1">
    <source>
        <dbReference type="EMBL" id="TWG06242.1"/>
    </source>
</evidence>
<dbReference type="Proteomes" id="UP000318186">
    <property type="component" value="Unassembled WGS sequence"/>
</dbReference>
<sequence length="91" mass="9619">MPFSQPIRSAITVAGMLGVCFSSSRICGSTASTADPLTGREYTGGRSVASARFTVFFEMPRCRAIALIGICSARCSLRISAQSSTEITLFS</sequence>
<gene>
    <name evidence="1" type="ORF">FHX80_114737</name>
</gene>
<proteinExistence type="predicted"/>
<accession>A0A561V3R2</accession>